<dbReference type="GO" id="GO:0004312">
    <property type="term" value="F:fatty acid synthase activity"/>
    <property type="evidence" value="ECO:0007669"/>
    <property type="project" value="TreeGrafter"/>
</dbReference>
<feature type="region of interest" description="C-terminal hotdog fold" evidence="9">
    <location>
        <begin position="1065"/>
        <end position="1210"/>
    </location>
</feature>
<dbReference type="Pfam" id="PF21089">
    <property type="entry name" value="PKS_DH_N"/>
    <property type="match status" value="1"/>
</dbReference>
<evidence type="ECO:0000256" key="6">
    <source>
        <dbReference type="ARBA" id="ARBA00023194"/>
    </source>
</evidence>
<comment type="caution">
    <text evidence="14">The sequence shown here is derived from an EMBL/GenBank/DDBJ whole genome shotgun (WGS) entry which is preliminary data.</text>
</comment>
<evidence type="ECO:0000256" key="7">
    <source>
        <dbReference type="ARBA" id="ARBA00023268"/>
    </source>
</evidence>
<dbReference type="InterPro" id="IPR014031">
    <property type="entry name" value="Ketoacyl_synth_C"/>
</dbReference>
<dbReference type="SUPFAM" id="SSF52151">
    <property type="entry name" value="FabD/lysophospholipase-like"/>
    <property type="match status" value="1"/>
</dbReference>
<evidence type="ECO:0000259" key="12">
    <source>
        <dbReference type="PROSITE" id="PS52004"/>
    </source>
</evidence>
<dbReference type="PROSITE" id="PS52019">
    <property type="entry name" value="PKS_MFAS_DH"/>
    <property type="match status" value="1"/>
</dbReference>
<dbReference type="Proteomes" id="UP000431826">
    <property type="component" value="Unassembled WGS sequence"/>
</dbReference>
<evidence type="ECO:0000259" key="13">
    <source>
        <dbReference type="PROSITE" id="PS52019"/>
    </source>
</evidence>
<comment type="pathway">
    <text evidence="1">Antibiotic biosynthesis.</text>
</comment>
<dbReference type="InterPro" id="IPR009081">
    <property type="entry name" value="PP-bd_ACP"/>
</dbReference>
<feature type="active site" description="Proton acceptor; for dehydratase activity" evidence="9">
    <location>
        <position position="959"/>
    </location>
</feature>
<evidence type="ECO:0000256" key="4">
    <source>
        <dbReference type="ARBA" id="ARBA00022679"/>
    </source>
</evidence>
<feature type="domain" description="Carrier" evidence="11">
    <location>
        <begin position="2053"/>
        <end position="2127"/>
    </location>
</feature>
<keyword evidence="6" id="KW-0045">Antibiotic biosynthesis</keyword>
<dbReference type="InterPro" id="IPR049551">
    <property type="entry name" value="PKS_DH_C"/>
</dbReference>
<dbReference type="InterPro" id="IPR036736">
    <property type="entry name" value="ACP-like_sf"/>
</dbReference>
<feature type="region of interest" description="Disordered" evidence="10">
    <location>
        <begin position="76"/>
        <end position="99"/>
    </location>
</feature>
<dbReference type="SUPFAM" id="SSF53901">
    <property type="entry name" value="Thiolase-like"/>
    <property type="match status" value="1"/>
</dbReference>
<dbReference type="SMART" id="SM00826">
    <property type="entry name" value="PKS_DH"/>
    <property type="match status" value="1"/>
</dbReference>
<dbReference type="InterPro" id="IPR013968">
    <property type="entry name" value="PKS_KR"/>
</dbReference>
<dbReference type="Pfam" id="PF08659">
    <property type="entry name" value="KR"/>
    <property type="match status" value="1"/>
</dbReference>
<evidence type="ECO:0000256" key="1">
    <source>
        <dbReference type="ARBA" id="ARBA00004792"/>
    </source>
</evidence>
<dbReference type="CDD" id="cd08955">
    <property type="entry name" value="KR_2_FAS_SDR_x"/>
    <property type="match status" value="1"/>
</dbReference>
<feature type="region of interest" description="Disordered" evidence="10">
    <location>
        <begin position="1"/>
        <end position="36"/>
    </location>
</feature>
<feature type="compositionally biased region" description="Basic and acidic residues" evidence="10">
    <location>
        <begin position="20"/>
        <end position="34"/>
    </location>
</feature>
<feature type="domain" description="PKS/mFAS DH" evidence="13">
    <location>
        <begin position="926"/>
        <end position="1210"/>
    </location>
</feature>
<dbReference type="InterPro" id="IPR050091">
    <property type="entry name" value="PKS_NRPS_Biosynth_Enz"/>
</dbReference>
<dbReference type="RefSeq" id="WP_159745831.1">
    <property type="nucleotide sequence ID" value="NZ_BLIR01000001.1"/>
</dbReference>
<dbReference type="CDD" id="cd05195">
    <property type="entry name" value="enoyl_red"/>
    <property type="match status" value="1"/>
</dbReference>
<dbReference type="Pfam" id="PF02801">
    <property type="entry name" value="Ketoacyl-synt_C"/>
    <property type="match status" value="1"/>
</dbReference>
<feature type="domain" description="Ketosynthase family 3 (KS3)" evidence="12">
    <location>
        <begin position="39"/>
        <end position="459"/>
    </location>
</feature>
<dbReference type="InterPro" id="IPR049552">
    <property type="entry name" value="PKS_DH_N"/>
</dbReference>
<dbReference type="InterPro" id="IPR013154">
    <property type="entry name" value="ADH-like_N"/>
</dbReference>
<dbReference type="InterPro" id="IPR036291">
    <property type="entry name" value="NAD(P)-bd_dom_sf"/>
</dbReference>
<dbReference type="Pfam" id="PF16197">
    <property type="entry name" value="KAsynt_C_assoc"/>
    <property type="match status" value="1"/>
</dbReference>
<dbReference type="SUPFAM" id="SSF47336">
    <property type="entry name" value="ACP-like"/>
    <property type="match status" value="1"/>
</dbReference>
<dbReference type="PROSITE" id="PS00606">
    <property type="entry name" value="KS3_1"/>
    <property type="match status" value="1"/>
</dbReference>
<dbReference type="InterPro" id="IPR006162">
    <property type="entry name" value="Ppantetheine_attach_site"/>
</dbReference>
<dbReference type="Gene3D" id="3.90.180.10">
    <property type="entry name" value="Medium-chain alcohol dehydrogenases, catalytic domain"/>
    <property type="match status" value="1"/>
</dbReference>
<dbReference type="FunFam" id="3.40.47.10:FF:000019">
    <property type="entry name" value="Polyketide synthase type I"/>
    <property type="match status" value="1"/>
</dbReference>
<dbReference type="Gene3D" id="3.40.366.10">
    <property type="entry name" value="Malonyl-Coenzyme A Acyl Carrier Protein, domain 2"/>
    <property type="match status" value="1"/>
</dbReference>
<dbReference type="PROSITE" id="PS00012">
    <property type="entry name" value="PHOSPHOPANTETHEINE"/>
    <property type="match status" value="1"/>
</dbReference>
<accession>A0A640UYB9</accession>
<dbReference type="InterPro" id="IPR013149">
    <property type="entry name" value="ADH-like_C"/>
</dbReference>
<dbReference type="Gene3D" id="3.40.50.720">
    <property type="entry name" value="NAD(P)-binding Rossmann-like Domain"/>
    <property type="match status" value="3"/>
</dbReference>
<dbReference type="SUPFAM" id="SSF51735">
    <property type="entry name" value="NAD(P)-binding Rossmann-fold domains"/>
    <property type="match status" value="3"/>
</dbReference>
<keyword evidence="8" id="KW-0012">Acyltransferase</keyword>
<dbReference type="SMART" id="SM00825">
    <property type="entry name" value="PKS_KS"/>
    <property type="match status" value="1"/>
</dbReference>
<name>A0A640UYB9_9ACTN</name>
<dbReference type="InterPro" id="IPR016039">
    <property type="entry name" value="Thiolase-like"/>
</dbReference>
<dbReference type="Pfam" id="PF00698">
    <property type="entry name" value="Acyl_transf_1"/>
    <property type="match status" value="1"/>
</dbReference>
<dbReference type="SMART" id="SM00829">
    <property type="entry name" value="PKS_ER"/>
    <property type="match status" value="1"/>
</dbReference>
<protein>
    <submittedName>
        <fullName evidence="14">Phthioceranic/hydroxyphthioceranic acid synthase</fullName>
    </submittedName>
</protein>
<dbReference type="Gene3D" id="1.10.1200.10">
    <property type="entry name" value="ACP-like"/>
    <property type="match status" value="1"/>
</dbReference>
<dbReference type="GO" id="GO:0033068">
    <property type="term" value="P:macrolide biosynthetic process"/>
    <property type="evidence" value="ECO:0007669"/>
    <property type="project" value="UniProtKB-ARBA"/>
</dbReference>
<dbReference type="InterPro" id="IPR020841">
    <property type="entry name" value="PKS_Beta-ketoAc_synthase_dom"/>
</dbReference>
<dbReference type="InterPro" id="IPR014043">
    <property type="entry name" value="Acyl_transferase_dom"/>
</dbReference>
<feature type="active site" description="Proton donor; for dehydratase activity" evidence="9">
    <location>
        <position position="1128"/>
    </location>
</feature>
<dbReference type="InterPro" id="IPR001227">
    <property type="entry name" value="Ac_transferase_dom_sf"/>
</dbReference>
<dbReference type="PANTHER" id="PTHR43775:SF37">
    <property type="entry name" value="SI:DKEY-61P9.11"/>
    <property type="match status" value="1"/>
</dbReference>
<dbReference type="SMART" id="SM00823">
    <property type="entry name" value="PKS_PP"/>
    <property type="match status" value="1"/>
</dbReference>
<dbReference type="SUPFAM" id="SSF50129">
    <property type="entry name" value="GroES-like"/>
    <property type="match status" value="1"/>
</dbReference>
<dbReference type="OrthoDB" id="9778690at2"/>
<dbReference type="Pfam" id="PF00550">
    <property type="entry name" value="PP-binding"/>
    <property type="match status" value="1"/>
</dbReference>
<dbReference type="InterPro" id="IPR014030">
    <property type="entry name" value="Ketoacyl_synth_N"/>
</dbReference>
<dbReference type="Pfam" id="PF14765">
    <property type="entry name" value="PS-DH"/>
    <property type="match status" value="1"/>
</dbReference>
<dbReference type="GeneID" id="96285534"/>
<dbReference type="FunFam" id="3.40.50.720:FF:000209">
    <property type="entry name" value="Polyketide synthase Pks12"/>
    <property type="match status" value="1"/>
</dbReference>
<dbReference type="InterPro" id="IPR020843">
    <property type="entry name" value="ER"/>
</dbReference>
<dbReference type="InterPro" id="IPR057326">
    <property type="entry name" value="KR_dom"/>
</dbReference>
<evidence type="ECO:0000256" key="8">
    <source>
        <dbReference type="ARBA" id="ARBA00023315"/>
    </source>
</evidence>
<keyword evidence="15" id="KW-1185">Reference proteome</keyword>
<dbReference type="GO" id="GO:0006633">
    <property type="term" value="P:fatty acid biosynthetic process"/>
    <property type="evidence" value="ECO:0007669"/>
    <property type="project" value="InterPro"/>
</dbReference>
<dbReference type="PANTHER" id="PTHR43775">
    <property type="entry name" value="FATTY ACID SYNTHASE"/>
    <property type="match status" value="1"/>
</dbReference>
<gene>
    <name evidence="14" type="primary">pks2</name>
    <name evidence="14" type="ORF">Stube_44440</name>
</gene>
<dbReference type="GO" id="GO:0031177">
    <property type="term" value="F:phosphopantetheine binding"/>
    <property type="evidence" value="ECO:0007669"/>
    <property type="project" value="InterPro"/>
</dbReference>
<dbReference type="InterPro" id="IPR020806">
    <property type="entry name" value="PKS_PP-bd"/>
</dbReference>
<evidence type="ECO:0000256" key="3">
    <source>
        <dbReference type="ARBA" id="ARBA00022553"/>
    </source>
</evidence>
<dbReference type="GO" id="GO:0071770">
    <property type="term" value="P:DIM/DIP cell wall layer assembly"/>
    <property type="evidence" value="ECO:0007669"/>
    <property type="project" value="TreeGrafter"/>
</dbReference>
<keyword evidence="3" id="KW-0597">Phosphoprotein</keyword>
<dbReference type="InterPro" id="IPR011032">
    <property type="entry name" value="GroES-like_sf"/>
</dbReference>
<evidence type="ECO:0000256" key="2">
    <source>
        <dbReference type="ARBA" id="ARBA00022450"/>
    </source>
</evidence>
<dbReference type="Gene3D" id="3.10.129.110">
    <property type="entry name" value="Polyketide synthase dehydratase"/>
    <property type="match status" value="1"/>
</dbReference>
<dbReference type="GO" id="GO:0004315">
    <property type="term" value="F:3-oxoacyl-[acyl-carrier-protein] synthase activity"/>
    <property type="evidence" value="ECO:0007669"/>
    <property type="project" value="InterPro"/>
</dbReference>
<feature type="region of interest" description="N-terminal hotdog fold" evidence="9">
    <location>
        <begin position="926"/>
        <end position="1050"/>
    </location>
</feature>
<proteinExistence type="predicted"/>
<dbReference type="Gene3D" id="3.40.47.10">
    <property type="match status" value="1"/>
</dbReference>
<evidence type="ECO:0000313" key="15">
    <source>
        <dbReference type="Proteomes" id="UP000431826"/>
    </source>
</evidence>
<dbReference type="EMBL" id="BLIR01000001">
    <property type="protein sequence ID" value="GFE39771.1"/>
    <property type="molecule type" value="Genomic_DNA"/>
</dbReference>
<evidence type="ECO:0000259" key="11">
    <source>
        <dbReference type="PROSITE" id="PS50075"/>
    </source>
</evidence>
<evidence type="ECO:0000256" key="9">
    <source>
        <dbReference type="PROSITE-ProRule" id="PRU01363"/>
    </source>
</evidence>
<dbReference type="InterPro" id="IPR032821">
    <property type="entry name" value="PKS_assoc"/>
</dbReference>
<dbReference type="InterPro" id="IPR018201">
    <property type="entry name" value="Ketoacyl_synth_AS"/>
</dbReference>
<dbReference type="SUPFAM" id="SSF55048">
    <property type="entry name" value="Probable ACP-binding domain of malonyl-CoA ACP transacylase"/>
    <property type="match status" value="1"/>
</dbReference>
<dbReference type="InterPro" id="IPR016035">
    <property type="entry name" value="Acyl_Trfase/lysoPLipase"/>
</dbReference>
<dbReference type="SMART" id="SM00827">
    <property type="entry name" value="PKS_AT"/>
    <property type="match status" value="1"/>
</dbReference>
<dbReference type="Pfam" id="PF00109">
    <property type="entry name" value="ketoacyl-synt"/>
    <property type="match status" value="1"/>
</dbReference>
<sequence length="2134" mass="225562">MSNDMHGSAAESPLTPETASVHEPHHEAAHEPAEPLHTTEPIAVIGMGCRLPGDTDSPAALWRLLVDGRDAVGELPAERRRLVPEDSPGPGSRAPTPRQGGYLREVTGFDAAFFGVAGGEADVLDPQHRLLLEVTWEALEHAGLPPDRMNGTQTGVFAGISYSDYMDQLAGRPQELEGSILTNGHCVAAGRISYLLGLQGPCVALDTACSSSLVAVHLARRALGAGECDVALAGGVTLSFQPRITRSFARMGMLSEGGRCRTFDADADGFVRGEGCGVVVLKRLTDAVRDGDRVLAVLRGSATNQDGSSEGLAAPSVTAQRALYLDALGQAGVDPRDVGMVETHGTGTPVGDPIEFASLAEVYGYGPGRCALTSVKTNVGHLEPAAGVTGLIKSVLCLQRGTIPANLHFRRWNPAITPGGTRFFVPTELTAWPLRTATRLAAVSSFGFSGTNAHVVLEQAPERRPARSQDTGRPTRTTSDVFLVSAGSPDVLPAAATRLADWMEGDGANVPLRDIAHTLALRRCAGRGRMGVVTSARRELIGSLRAFASGERHPAVVTGAVGAAVERQPVWVFSGQGSQWPGMGRGLLKTEPAFLDALTELDELIKAQSEVSVLDVVRQGRPVQGCGTVQPVLFALQVALAATWRSYGVEPAAVIGHSMGEVAAAVVAGALTLADGVRVICRRSGLLSDIAGSGSMLSVGLDADAVRAELADSAADTVSVAVLSAPDSTVVAGRTTEVSRLAAAWEARKIPVFPIAVDVASHCPLVDPVLPALRSALAGLAPRQPKVPFYSTVVAPGETPAFDADYWCDNLRRPVRFAEAVAAAAADRHVVYVEIAPHPVVTHSVTSSLAGLVTDPVVLPTLRRDEDDQSTLRTQLAALHCAGVPVNWRHLYADGELVDAPTVTFDRRHHWADAPQTPAVAEAPRAQLPGHHTEFPGEPVRHCWRADAGTGALPWLADHRVHGNAVFPGAAHCGLALSVACEVFGAAPHEVEVTDVHFKQLLRLDTDTEVSTVVTMTAPDRADCQILARNEDGDWEAQADAVLHRLSVRPELRPRSVEDMGARHPLTVDPADLYAGLRRRGLEHGPAFTGVRRLSAGRHNDSFWAEVAVPREANSPPPGLPVHPVLLDVCAQLAVAPLIHEEDQALVLPVGMQALRLIGDPASAVYCHAHVSEITPEAIVANVRLLDDSGAVVLVVNGLRFARRAAARGTPAVDDWLLEIGWRATPRLAPDGGHAPGSWVIVGEADGSAQALAAALRTRCARTTVWDRPLDDASLDTFRDALTGRLAATLETPRGVVLVCGPADGEEPTEQSLRRTRRLLGALQAITATSDTPRLYVVTRGSRAVVPGDGVDLGQSALRGLLRVAALEHPEIRPVLVDADPDDADPEEVSLELLADADDDEVALRADGRYVARLEHAAPSGGQDEAATSRTVRFGVDGFRLRAGRLGDLSSLEYAVTERRAPRPGEVEVRVTAAGLNFRDVLTAMGLLPGETDVRYRIGFECAGVVTAVGDGVDRTQVGDEVIAVDLRGGAFGSFLTVPADAVAPVPFGIEPAVAAGLPIAFLTAWYALRSVARLSAGERVLIHSATGGTGMAAIAVARMLGAEVLATAGSEDKRRYLRGMGIRHVMDSRTLEFGERTREATHGEGVDVVLNSLSGAAIRTGLETLRPFGRFVELGVRDILADAPLGMLPLRHNVTLSTVDLIELRRNRPDTFATVWREVLDAFEEGRLKPLHCTEYPLSEATTAFRTMAAAGHVGKLVLTVPDSGEAPAVVPDMDLPVQEGGAYIVTGGLRGLGLATAKWLAGHGAGHLVLNGRSAPAPEVAQTLATVIGKTTKVSVVLGDIADPAVAERLVSTAVADGFPLHGVVHCAMVLDDAVITNVAEDQLERVWMPKVAGAWQLHRATGGHPLDWFAVFSSMASLLGNPGQGSYAAANSWLDGFAAWRSAQGKPTLAVNWGPWGEIGVATDFSRRGYRTIPTDQGLAALQTLLAHRRVQTGVLPGPPDTWLPPAGRHLPFFSGLLGDAPAEQAPAPDDADDIRARLTALPPGLARRAALEEHLAGHVRDVLRLGKSSLDPQTPLKSLGFDSLLAMELRARIDRSFGLNLPKNFVWEHPTLAALAAGIAERLGLELTAP</sequence>
<keyword evidence="7" id="KW-0511">Multifunctional enzyme</keyword>
<dbReference type="SMART" id="SM00822">
    <property type="entry name" value="PKS_KR"/>
    <property type="match status" value="1"/>
</dbReference>
<dbReference type="Pfam" id="PF08240">
    <property type="entry name" value="ADH_N"/>
    <property type="match status" value="1"/>
</dbReference>
<dbReference type="InterPro" id="IPR049900">
    <property type="entry name" value="PKS_mFAS_DH"/>
</dbReference>
<dbReference type="PROSITE" id="PS52004">
    <property type="entry name" value="KS3_2"/>
    <property type="match status" value="1"/>
</dbReference>
<dbReference type="CDD" id="cd00833">
    <property type="entry name" value="PKS"/>
    <property type="match status" value="1"/>
</dbReference>
<reference evidence="14 15" key="1">
    <citation type="submission" date="2019-12" db="EMBL/GenBank/DDBJ databases">
        <title>Whole genome shotgun sequence of Streptomyces tubercidicus NBRC 13090.</title>
        <authorList>
            <person name="Ichikawa N."/>
            <person name="Kimura A."/>
            <person name="Kitahashi Y."/>
            <person name="Komaki H."/>
            <person name="Tamura T."/>
        </authorList>
    </citation>
    <scope>NUCLEOTIDE SEQUENCE [LARGE SCALE GENOMIC DNA]</scope>
    <source>
        <strain evidence="14 15">NBRC 13090</strain>
    </source>
</reference>
<keyword evidence="5" id="KW-0521">NADP</keyword>
<dbReference type="PROSITE" id="PS50075">
    <property type="entry name" value="CARRIER"/>
    <property type="match status" value="1"/>
</dbReference>
<keyword evidence="4" id="KW-0808">Transferase</keyword>
<keyword evidence="2" id="KW-0596">Phosphopantetheine</keyword>
<evidence type="ECO:0000256" key="5">
    <source>
        <dbReference type="ARBA" id="ARBA00022857"/>
    </source>
</evidence>
<dbReference type="InterPro" id="IPR016036">
    <property type="entry name" value="Malonyl_transacylase_ACP-bd"/>
</dbReference>
<dbReference type="InterPro" id="IPR042104">
    <property type="entry name" value="PKS_dehydratase_sf"/>
</dbReference>
<dbReference type="Pfam" id="PF00107">
    <property type="entry name" value="ADH_zinc_N"/>
    <property type="match status" value="1"/>
</dbReference>
<dbReference type="GO" id="GO:0005737">
    <property type="term" value="C:cytoplasm"/>
    <property type="evidence" value="ECO:0007669"/>
    <property type="project" value="TreeGrafter"/>
</dbReference>
<dbReference type="SMART" id="SM01294">
    <property type="entry name" value="PKS_PP_betabranch"/>
    <property type="match status" value="1"/>
</dbReference>
<dbReference type="Gene3D" id="3.30.70.3290">
    <property type="match status" value="1"/>
</dbReference>
<evidence type="ECO:0000256" key="10">
    <source>
        <dbReference type="SAM" id="MobiDB-lite"/>
    </source>
</evidence>
<dbReference type="GO" id="GO:0005886">
    <property type="term" value="C:plasma membrane"/>
    <property type="evidence" value="ECO:0007669"/>
    <property type="project" value="TreeGrafter"/>
</dbReference>
<dbReference type="GO" id="GO:0016491">
    <property type="term" value="F:oxidoreductase activity"/>
    <property type="evidence" value="ECO:0007669"/>
    <property type="project" value="InterPro"/>
</dbReference>
<evidence type="ECO:0000313" key="14">
    <source>
        <dbReference type="EMBL" id="GFE39771.1"/>
    </source>
</evidence>
<organism evidence="14 15">
    <name type="scientific">Streptomyces tubercidicus</name>
    <dbReference type="NCBI Taxonomy" id="47759"/>
    <lineage>
        <taxon>Bacteria</taxon>
        <taxon>Bacillati</taxon>
        <taxon>Actinomycetota</taxon>
        <taxon>Actinomycetes</taxon>
        <taxon>Kitasatosporales</taxon>
        <taxon>Streptomycetaceae</taxon>
        <taxon>Streptomyces</taxon>
    </lineage>
</organism>
<dbReference type="InterPro" id="IPR020807">
    <property type="entry name" value="PKS_DH"/>
</dbReference>